<evidence type="ECO:0000256" key="3">
    <source>
        <dbReference type="ARBA" id="ARBA00018484"/>
    </source>
</evidence>
<evidence type="ECO:0000313" key="11">
    <source>
        <dbReference type="Proteomes" id="UP000886602"/>
    </source>
</evidence>
<evidence type="ECO:0000256" key="9">
    <source>
        <dbReference type="ARBA" id="ARBA00029599"/>
    </source>
</evidence>
<dbReference type="InterPro" id="IPR007439">
    <property type="entry name" value="Chemotax_Pase_CheZ"/>
</dbReference>
<dbReference type="Gene3D" id="1.10.287.500">
    <property type="entry name" value="Helix hairpin bin"/>
    <property type="match status" value="1"/>
</dbReference>
<evidence type="ECO:0000256" key="2">
    <source>
        <dbReference type="ARBA" id="ARBA00005908"/>
    </source>
</evidence>
<evidence type="ECO:0000256" key="7">
    <source>
        <dbReference type="ARBA" id="ARBA00022801"/>
    </source>
</evidence>
<dbReference type="PANTHER" id="PTHR43693">
    <property type="entry name" value="PROTEIN PHOSPHATASE CHEZ"/>
    <property type="match status" value="1"/>
</dbReference>
<dbReference type="GO" id="GO:0006935">
    <property type="term" value="P:chemotaxis"/>
    <property type="evidence" value="ECO:0007669"/>
    <property type="project" value="UniProtKB-KW"/>
</dbReference>
<dbReference type="EMBL" id="JADJNC010000060">
    <property type="protein sequence ID" value="MBK7425068.1"/>
    <property type="molecule type" value="Genomic_DNA"/>
</dbReference>
<dbReference type="SUPFAM" id="SSF75708">
    <property type="entry name" value="Chemotaxis phosphatase CheZ"/>
    <property type="match status" value="1"/>
</dbReference>
<evidence type="ECO:0000313" key="10">
    <source>
        <dbReference type="EMBL" id="MBK7425068.1"/>
    </source>
</evidence>
<dbReference type="GO" id="GO:0009288">
    <property type="term" value="C:bacterial-type flagellum"/>
    <property type="evidence" value="ECO:0007669"/>
    <property type="project" value="InterPro"/>
</dbReference>
<dbReference type="GO" id="GO:0050920">
    <property type="term" value="P:regulation of chemotaxis"/>
    <property type="evidence" value="ECO:0007669"/>
    <property type="project" value="InterPro"/>
</dbReference>
<dbReference type="InterPro" id="IPR050992">
    <property type="entry name" value="CheZ_family_phosphatases"/>
</dbReference>
<accession>A0A9D7FFL7</accession>
<name>A0A9D7FFL7_9RHOO</name>
<evidence type="ECO:0000256" key="6">
    <source>
        <dbReference type="ARBA" id="ARBA00022779"/>
    </source>
</evidence>
<reference evidence="10" key="1">
    <citation type="submission" date="2020-10" db="EMBL/GenBank/DDBJ databases">
        <title>Connecting structure to function with the recovery of over 1000 high-quality activated sludge metagenome-assembled genomes encoding full-length rRNA genes using long-read sequencing.</title>
        <authorList>
            <person name="Singleton C.M."/>
            <person name="Petriglieri F."/>
            <person name="Kristensen J.M."/>
            <person name="Kirkegaard R.H."/>
            <person name="Michaelsen T.Y."/>
            <person name="Andersen M.H."/>
            <person name="Karst S.M."/>
            <person name="Dueholm M.S."/>
            <person name="Nielsen P.H."/>
            <person name="Albertsen M."/>
        </authorList>
    </citation>
    <scope>NUCLEOTIDE SEQUENCE</scope>
    <source>
        <strain evidence="10">EsbW_18-Q3-R4-48_MAXAC.044</strain>
    </source>
</reference>
<dbReference type="NCBIfam" id="NF008368">
    <property type="entry name" value="PRK11166.1"/>
    <property type="match status" value="1"/>
</dbReference>
<proteinExistence type="inferred from homology"/>
<keyword evidence="6" id="KW-0283">Flagellar rotation</keyword>
<dbReference type="GO" id="GO:0097588">
    <property type="term" value="P:archaeal or bacterial-type flagellum-dependent cell motility"/>
    <property type="evidence" value="ECO:0007669"/>
    <property type="project" value="UniProtKB-KW"/>
</dbReference>
<comment type="similarity">
    <text evidence="2">Belongs to the CheZ family.</text>
</comment>
<dbReference type="Pfam" id="PF04344">
    <property type="entry name" value="CheZ"/>
    <property type="match status" value="1"/>
</dbReference>
<keyword evidence="7 10" id="KW-0378">Hydrolase</keyword>
<evidence type="ECO:0000256" key="4">
    <source>
        <dbReference type="ARBA" id="ARBA00022490"/>
    </source>
</evidence>
<keyword evidence="5" id="KW-0145">Chemotaxis</keyword>
<sequence length="297" mass="31482">MSDANTTGDSSELEALFDSIAGAVASAAPDPATLSAAVAEARPSLMQQAREGDGSSDDSQDLQALFDSIAEKKSSGEASMVVGGVGLSENLENWPVQDKVFQQVGQMARQLHDTLGGLGYDKLLEKTASAIPDARDRLAYIANLTEQAACKVLNATDIANPLQEELEAGAALLGTKWDALFANRMGVEDFKLLAAETQAFLKNAVPQKTAATREQLLEIMMAQDFQDLTGQVIKKVIAVAQDLETQLMSVLIETMPGDKRTESVNTLLNGPVINAAGRTDVVGNQQQVDDLLGSLGF</sequence>
<evidence type="ECO:0000256" key="1">
    <source>
        <dbReference type="ARBA" id="ARBA00004496"/>
    </source>
</evidence>
<dbReference type="PANTHER" id="PTHR43693:SF1">
    <property type="entry name" value="PROTEIN PHOSPHATASE CHEZ"/>
    <property type="match status" value="1"/>
</dbReference>
<keyword evidence="4" id="KW-0963">Cytoplasm</keyword>
<comment type="subcellular location">
    <subcellularLocation>
        <location evidence="1">Cytoplasm</location>
    </subcellularLocation>
</comment>
<evidence type="ECO:0000256" key="8">
    <source>
        <dbReference type="ARBA" id="ARBA00022912"/>
    </source>
</evidence>
<gene>
    <name evidence="10" type="primary">cheZ</name>
    <name evidence="10" type="ORF">IPJ48_19410</name>
</gene>
<dbReference type="GO" id="GO:0004721">
    <property type="term" value="F:phosphoprotein phosphatase activity"/>
    <property type="evidence" value="ECO:0007669"/>
    <property type="project" value="UniProtKB-KW"/>
</dbReference>
<keyword evidence="8" id="KW-0904">Protein phosphatase</keyword>
<protein>
    <recommendedName>
        <fullName evidence="3">Protein phosphatase CheZ</fullName>
    </recommendedName>
    <alternativeName>
        <fullName evidence="9">Chemotaxis protein CheZ</fullName>
    </alternativeName>
</protein>
<dbReference type="Proteomes" id="UP000886602">
    <property type="component" value="Unassembled WGS sequence"/>
</dbReference>
<dbReference type="GO" id="GO:0005737">
    <property type="term" value="C:cytoplasm"/>
    <property type="evidence" value="ECO:0007669"/>
    <property type="project" value="UniProtKB-SubCell"/>
</dbReference>
<dbReference type="AlphaFoldDB" id="A0A9D7FFL7"/>
<comment type="caution">
    <text evidence="10">The sequence shown here is derived from an EMBL/GenBank/DDBJ whole genome shotgun (WGS) entry which is preliminary data.</text>
</comment>
<evidence type="ECO:0000256" key="5">
    <source>
        <dbReference type="ARBA" id="ARBA00022500"/>
    </source>
</evidence>
<organism evidence="10 11">
    <name type="scientific">Candidatus Propionivibrio dominans</name>
    <dbReference type="NCBI Taxonomy" id="2954373"/>
    <lineage>
        <taxon>Bacteria</taxon>
        <taxon>Pseudomonadati</taxon>
        <taxon>Pseudomonadota</taxon>
        <taxon>Betaproteobacteria</taxon>
        <taxon>Rhodocyclales</taxon>
        <taxon>Rhodocyclaceae</taxon>
        <taxon>Propionivibrio</taxon>
    </lineage>
</organism>